<dbReference type="InterPro" id="IPR016181">
    <property type="entry name" value="Acyl_CoA_acyltransferase"/>
</dbReference>
<dbReference type="eggNOG" id="COG0456">
    <property type="taxonomic scope" value="Bacteria"/>
</dbReference>
<protein>
    <submittedName>
        <fullName evidence="2">Putative acetyltransferase</fullName>
    </submittedName>
</protein>
<gene>
    <name evidence="2" type="ORF">KILIM_075_00240</name>
</gene>
<dbReference type="PROSITE" id="PS51186">
    <property type="entry name" value="GNAT"/>
    <property type="match status" value="1"/>
</dbReference>
<evidence type="ECO:0000313" key="2">
    <source>
        <dbReference type="EMBL" id="GAB97605.1"/>
    </source>
</evidence>
<keyword evidence="2" id="KW-0808">Transferase</keyword>
<name>K6WE77_9MICO</name>
<evidence type="ECO:0000259" key="1">
    <source>
        <dbReference type="PROSITE" id="PS51186"/>
    </source>
</evidence>
<proteinExistence type="predicted"/>
<reference evidence="2 3" key="1">
    <citation type="submission" date="2012-08" db="EMBL/GenBank/DDBJ databases">
        <title>Whole genome shotgun sequence of Kineosphaera limosa NBRC 100340.</title>
        <authorList>
            <person name="Yoshida I."/>
            <person name="Isaki S."/>
            <person name="Hosoyama A."/>
            <person name="Tsuchikane K."/>
            <person name="Katsumata H."/>
            <person name="Ando Y."/>
            <person name="Ohji S."/>
            <person name="Hamada M."/>
            <person name="Tamura T."/>
            <person name="Yamazoe A."/>
            <person name="Yamazaki S."/>
            <person name="Fujita N."/>
        </authorList>
    </citation>
    <scope>NUCLEOTIDE SEQUENCE [LARGE SCALE GENOMIC DNA]</scope>
    <source>
        <strain evidence="2 3">NBRC 100340</strain>
    </source>
</reference>
<evidence type="ECO:0000313" key="3">
    <source>
        <dbReference type="Proteomes" id="UP000008366"/>
    </source>
</evidence>
<organism evidence="2 3">
    <name type="scientific">Kineosphaera limosa NBRC 100340</name>
    <dbReference type="NCBI Taxonomy" id="1184609"/>
    <lineage>
        <taxon>Bacteria</taxon>
        <taxon>Bacillati</taxon>
        <taxon>Actinomycetota</taxon>
        <taxon>Actinomycetes</taxon>
        <taxon>Micrococcales</taxon>
        <taxon>Dermatophilaceae</taxon>
        <taxon>Kineosphaera</taxon>
    </lineage>
</organism>
<sequence length="164" mass="17733">MTYFREAEASDADMMTEVQNAIHRAGLRESPVDIAFVKQRYLESAHVLACTVAVDDDGSVRGFQSLSRAWPGNPYDVAVGWGVIGTHIHPGAHRAGLGRRLFAETLRAVRTAGLEHIDATIGEHSAPALAYYASLGFEPYRSLPGAVAHRFDLTGGDNADIREG</sequence>
<feature type="domain" description="N-acetyltransferase" evidence="1">
    <location>
        <begin position="2"/>
        <end position="160"/>
    </location>
</feature>
<dbReference type="EMBL" id="BAHD01000075">
    <property type="protein sequence ID" value="GAB97605.1"/>
    <property type="molecule type" value="Genomic_DNA"/>
</dbReference>
<comment type="caution">
    <text evidence="2">The sequence shown here is derived from an EMBL/GenBank/DDBJ whole genome shotgun (WGS) entry which is preliminary data.</text>
</comment>
<dbReference type="RefSeq" id="WP_006594137.1">
    <property type="nucleotide sequence ID" value="NZ_BAHD01000075.1"/>
</dbReference>
<dbReference type="CDD" id="cd04301">
    <property type="entry name" value="NAT_SF"/>
    <property type="match status" value="1"/>
</dbReference>
<dbReference type="Proteomes" id="UP000008366">
    <property type="component" value="Unassembled WGS sequence"/>
</dbReference>
<dbReference type="SUPFAM" id="SSF55729">
    <property type="entry name" value="Acyl-CoA N-acyltransferases (Nat)"/>
    <property type="match status" value="1"/>
</dbReference>
<dbReference type="InterPro" id="IPR000182">
    <property type="entry name" value="GNAT_dom"/>
</dbReference>
<dbReference type="STRING" id="1184609.KILIM_075_00240"/>
<keyword evidence="3" id="KW-1185">Reference proteome</keyword>
<dbReference type="GO" id="GO:0016747">
    <property type="term" value="F:acyltransferase activity, transferring groups other than amino-acyl groups"/>
    <property type="evidence" value="ECO:0007669"/>
    <property type="project" value="InterPro"/>
</dbReference>
<dbReference type="Gene3D" id="3.40.630.30">
    <property type="match status" value="1"/>
</dbReference>
<accession>K6WE77</accession>
<dbReference type="Pfam" id="PF00583">
    <property type="entry name" value="Acetyltransf_1"/>
    <property type="match status" value="1"/>
</dbReference>
<dbReference type="AlphaFoldDB" id="K6WE77"/>